<dbReference type="EMBL" id="JASBNA010000007">
    <property type="protein sequence ID" value="KAK7689741.1"/>
    <property type="molecule type" value="Genomic_DNA"/>
</dbReference>
<proteinExistence type="predicted"/>
<comment type="caution">
    <text evidence="1">The sequence shown here is derived from an EMBL/GenBank/DDBJ whole genome shotgun (WGS) entry which is preliminary data.</text>
</comment>
<evidence type="ECO:0000313" key="1">
    <source>
        <dbReference type="EMBL" id="KAK7689741.1"/>
    </source>
</evidence>
<accession>A0AAW0GA82</accession>
<dbReference type="Proteomes" id="UP001385951">
    <property type="component" value="Unassembled WGS sequence"/>
</dbReference>
<dbReference type="AlphaFoldDB" id="A0AAW0GA82"/>
<protein>
    <submittedName>
        <fullName evidence="1">Uncharacterized protein</fullName>
    </submittedName>
</protein>
<gene>
    <name evidence="1" type="ORF">QCA50_006380</name>
</gene>
<evidence type="ECO:0000313" key="2">
    <source>
        <dbReference type="Proteomes" id="UP001385951"/>
    </source>
</evidence>
<name>A0AAW0GA82_9APHY</name>
<keyword evidence="2" id="KW-1185">Reference proteome</keyword>
<reference evidence="1 2" key="1">
    <citation type="submission" date="2022-09" db="EMBL/GenBank/DDBJ databases">
        <authorList>
            <person name="Palmer J.M."/>
        </authorList>
    </citation>
    <scope>NUCLEOTIDE SEQUENCE [LARGE SCALE GENOMIC DNA]</scope>
    <source>
        <strain evidence="1 2">DSM 7382</strain>
    </source>
</reference>
<organism evidence="1 2">
    <name type="scientific">Cerrena zonata</name>
    <dbReference type="NCBI Taxonomy" id="2478898"/>
    <lineage>
        <taxon>Eukaryota</taxon>
        <taxon>Fungi</taxon>
        <taxon>Dikarya</taxon>
        <taxon>Basidiomycota</taxon>
        <taxon>Agaricomycotina</taxon>
        <taxon>Agaricomycetes</taxon>
        <taxon>Polyporales</taxon>
        <taxon>Cerrenaceae</taxon>
        <taxon>Cerrena</taxon>
    </lineage>
</organism>
<sequence>MSTIYSPTVSPSLPVRALLVCPNDGLPDTCSSHVIYGLFTDPITWIAAIFSSRLFPKPSNGCKTCVDRELIYYKGKMIKLAGNWGKGKITHIDHFQHDVVIVKVEGKDVRTFNHIAYVAVPYSNISLSYVDKIRYRFTK</sequence>